<dbReference type="AlphaFoldDB" id="A0AAE0Z345"/>
<accession>A0AAE0Z345</accession>
<keyword evidence="2" id="KW-1185">Reference proteome</keyword>
<evidence type="ECO:0000313" key="1">
    <source>
        <dbReference type="EMBL" id="KAK3761710.1"/>
    </source>
</evidence>
<dbReference type="EMBL" id="JAWDGP010004851">
    <property type="protein sequence ID" value="KAK3761710.1"/>
    <property type="molecule type" value="Genomic_DNA"/>
</dbReference>
<protein>
    <submittedName>
        <fullName evidence="1">Uncharacterized protein</fullName>
    </submittedName>
</protein>
<proteinExistence type="predicted"/>
<name>A0AAE0Z345_9GAST</name>
<gene>
    <name evidence="1" type="ORF">RRG08_016142</name>
</gene>
<sequence>MTSFLTVPDLPPAELTGTHHVFQVIRAGAMRITQILWVGALLSCLISLSGTSQTGHCWGYSARVTITALAIVTQADYVCTFSATCSVHHNCSMVSVSVHGHCLGQSGVSHFHILYSYAVYSWSPLHSVFYVVRSYCCACVLTRCACLESRINTSDSQLVFSIAAVICHLTGLARNSPDRRISSELTTSRSNPNILQRNSGTTIEACFVQLGQTHGSCLLLLTACCGFLISELYQRVTYSVHIHCTPPQTGFQSAGFGQ</sequence>
<comment type="caution">
    <text evidence="1">The sequence shown here is derived from an EMBL/GenBank/DDBJ whole genome shotgun (WGS) entry which is preliminary data.</text>
</comment>
<organism evidence="1 2">
    <name type="scientific">Elysia crispata</name>
    <name type="common">lettuce slug</name>
    <dbReference type="NCBI Taxonomy" id="231223"/>
    <lineage>
        <taxon>Eukaryota</taxon>
        <taxon>Metazoa</taxon>
        <taxon>Spiralia</taxon>
        <taxon>Lophotrochozoa</taxon>
        <taxon>Mollusca</taxon>
        <taxon>Gastropoda</taxon>
        <taxon>Heterobranchia</taxon>
        <taxon>Euthyneura</taxon>
        <taxon>Panpulmonata</taxon>
        <taxon>Sacoglossa</taxon>
        <taxon>Placobranchoidea</taxon>
        <taxon>Plakobranchidae</taxon>
        <taxon>Elysia</taxon>
    </lineage>
</organism>
<evidence type="ECO:0000313" key="2">
    <source>
        <dbReference type="Proteomes" id="UP001283361"/>
    </source>
</evidence>
<dbReference type="Proteomes" id="UP001283361">
    <property type="component" value="Unassembled WGS sequence"/>
</dbReference>
<reference evidence="1" key="1">
    <citation type="journal article" date="2023" name="G3 (Bethesda)">
        <title>A reference genome for the long-term kleptoplast-retaining sea slug Elysia crispata morphotype clarki.</title>
        <authorList>
            <person name="Eastman K.E."/>
            <person name="Pendleton A.L."/>
            <person name="Shaikh M.A."/>
            <person name="Suttiyut T."/>
            <person name="Ogas R."/>
            <person name="Tomko P."/>
            <person name="Gavelis G."/>
            <person name="Widhalm J.R."/>
            <person name="Wisecaver J.H."/>
        </authorList>
    </citation>
    <scope>NUCLEOTIDE SEQUENCE</scope>
    <source>
        <strain evidence="1">ECLA1</strain>
    </source>
</reference>